<dbReference type="Pfam" id="PF00013">
    <property type="entry name" value="KH_1"/>
    <property type="match status" value="1"/>
</dbReference>
<dbReference type="GO" id="GO:0003723">
    <property type="term" value="F:RNA binding"/>
    <property type="evidence" value="ECO:0007669"/>
    <property type="project" value="UniProtKB-UniRule"/>
</dbReference>
<dbReference type="InterPro" id="IPR036456">
    <property type="entry name" value="PNPase_PH_RNA-bd_sf"/>
</dbReference>
<dbReference type="Gene3D" id="3.30.1370.10">
    <property type="entry name" value="K Homology domain, type 1"/>
    <property type="match status" value="1"/>
</dbReference>
<comment type="subcellular location">
    <subcellularLocation>
        <location evidence="1 9">Cytoplasm</location>
    </subcellularLocation>
</comment>
<dbReference type="GO" id="GO:0000287">
    <property type="term" value="F:magnesium ion binding"/>
    <property type="evidence" value="ECO:0007669"/>
    <property type="project" value="UniProtKB-UniRule"/>
</dbReference>
<comment type="catalytic activity">
    <reaction evidence="9">
        <text>RNA(n+1) + phosphate = RNA(n) + a ribonucleoside 5'-diphosphate</text>
        <dbReference type="Rhea" id="RHEA:22096"/>
        <dbReference type="Rhea" id="RHEA-COMP:14527"/>
        <dbReference type="Rhea" id="RHEA-COMP:17342"/>
        <dbReference type="ChEBI" id="CHEBI:43474"/>
        <dbReference type="ChEBI" id="CHEBI:57930"/>
        <dbReference type="ChEBI" id="CHEBI:140395"/>
        <dbReference type="EC" id="2.7.7.8"/>
    </reaction>
</comment>
<dbReference type="EC" id="2.7.7.8" evidence="9"/>
<evidence type="ECO:0000259" key="10">
    <source>
        <dbReference type="PROSITE" id="PS50126"/>
    </source>
</evidence>
<dbReference type="Pfam" id="PF00575">
    <property type="entry name" value="S1"/>
    <property type="match status" value="1"/>
</dbReference>
<dbReference type="GO" id="GO:0000175">
    <property type="term" value="F:3'-5'-RNA exonuclease activity"/>
    <property type="evidence" value="ECO:0007669"/>
    <property type="project" value="TreeGrafter"/>
</dbReference>
<evidence type="ECO:0000256" key="2">
    <source>
        <dbReference type="ARBA" id="ARBA00007404"/>
    </source>
</evidence>
<dbReference type="GO" id="GO:0006396">
    <property type="term" value="P:RNA processing"/>
    <property type="evidence" value="ECO:0007669"/>
    <property type="project" value="InterPro"/>
</dbReference>
<dbReference type="AlphaFoldDB" id="A0A9D5R8N9"/>
<feature type="binding site" evidence="9">
    <location>
        <position position="494"/>
    </location>
    <ligand>
        <name>Mg(2+)</name>
        <dbReference type="ChEBI" id="CHEBI:18420"/>
    </ligand>
</feature>
<evidence type="ECO:0000313" key="11">
    <source>
        <dbReference type="EMBL" id="MBE5040616.1"/>
    </source>
</evidence>
<dbReference type="PANTHER" id="PTHR11252">
    <property type="entry name" value="POLYRIBONUCLEOTIDE NUCLEOTIDYLTRANSFERASE"/>
    <property type="match status" value="1"/>
</dbReference>
<dbReference type="Proteomes" id="UP000806542">
    <property type="component" value="Unassembled WGS sequence"/>
</dbReference>
<dbReference type="CDD" id="cd02393">
    <property type="entry name" value="KH-I_PNPase"/>
    <property type="match status" value="1"/>
</dbReference>
<comment type="function">
    <text evidence="9">Involved in mRNA degradation. Catalyzes the phosphorolysis of single-stranded polyribonucleotides processively in the 3'- to 5'-direction.</text>
</comment>
<dbReference type="PIRSF" id="PIRSF005499">
    <property type="entry name" value="PNPase"/>
    <property type="match status" value="1"/>
</dbReference>
<evidence type="ECO:0000256" key="4">
    <source>
        <dbReference type="ARBA" id="ARBA00022679"/>
    </source>
</evidence>
<dbReference type="InterPro" id="IPR004087">
    <property type="entry name" value="KH_dom"/>
</dbReference>
<dbReference type="InterPro" id="IPR036345">
    <property type="entry name" value="ExoRNase_PH_dom2_sf"/>
</dbReference>
<evidence type="ECO:0000256" key="8">
    <source>
        <dbReference type="ARBA" id="ARBA00022884"/>
    </source>
</evidence>
<dbReference type="Gene3D" id="3.30.230.70">
    <property type="entry name" value="GHMP Kinase, N-terminal domain"/>
    <property type="match status" value="2"/>
</dbReference>
<dbReference type="FunFam" id="3.30.230.70:FF:000001">
    <property type="entry name" value="Polyribonucleotide nucleotidyltransferase"/>
    <property type="match status" value="1"/>
</dbReference>
<protein>
    <recommendedName>
        <fullName evidence="9">Polyribonucleotide nucleotidyltransferase</fullName>
        <ecNumber evidence="9">2.7.7.8</ecNumber>
    </recommendedName>
    <alternativeName>
        <fullName evidence="9">Polynucleotide phosphorylase</fullName>
        <shortName evidence="9">PNPase</shortName>
    </alternativeName>
</protein>
<dbReference type="InterPro" id="IPR036612">
    <property type="entry name" value="KH_dom_type_1_sf"/>
</dbReference>
<dbReference type="Pfam" id="PF03725">
    <property type="entry name" value="RNase_PH_C"/>
    <property type="match status" value="1"/>
</dbReference>
<organism evidence="11 12">
    <name type="scientific">Ructibacterium gallinarum</name>
    <dbReference type="NCBI Taxonomy" id="2779355"/>
    <lineage>
        <taxon>Bacteria</taxon>
        <taxon>Bacillati</taxon>
        <taxon>Bacillota</taxon>
        <taxon>Clostridia</taxon>
        <taxon>Eubacteriales</taxon>
        <taxon>Oscillospiraceae</taxon>
        <taxon>Ructibacterium</taxon>
    </lineage>
</organism>
<dbReference type="FunFam" id="2.40.50.140:FF:000023">
    <property type="entry name" value="Polyribonucleotide nucleotidyltransferase"/>
    <property type="match status" value="1"/>
</dbReference>
<dbReference type="GO" id="GO:0005829">
    <property type="term" value="C:cytosol"/>
    <property type="evidence" value="ECO:0007669"/>
    <property type="project" value="TreeGrafter"/>
</dbReference>
<dbReference type="SUPFAM" id="SSF46915">
    <property type="entry name" value="Polynucleotide phosphorylase/guanosine pentaphosphate synthase (PNPase/GPSI), domain 3"/>
    <property type="match status" value="1"/>
</dbReference>
<dbReference type="CDD" id="cd11363">
    <property type="entry name" value="RNase_PH_PNPase_1"/>
    <property type="match status" value="1"/>
</dbReference>
<dbReference type="CDD" id="cd11364">
    <property type="entry name" value="RNase_PH_PNPase_2"/>
    <property type="match status" value="1"/>
</dbReference>
<keyword evidence="5 9" id="KW-0548">Nucleotidyltransferase</keyword>
<dbReference type="PROSITE" id="PS50084">
    <property type="entry name" value="KH_TYPE_1"/>
    <property type="match status" value="1"/>
</dbReference>
<dbReference type="SUPFAM" id="SSF55666">
    <property type="entry name" value="Ribonuclease PH domain 2-like"/>
    <property type="match status" value="2"/>
</dbReference>
<keyword evidence="8 9" id="KW-0694">RNA-binding</keyword>
<dbReference type="InterPro" id="IPR015848">
    <property type="entry name" value="PNPase_PH_RNA-bd_bac/org-type"/>
</dbReference>
<comment type="similarity">
    <text evidence="2 9">Belongs to the polyribonucleotide nucleotidyltransferase family.</text>
</comment>
<dbReference type="FunFam" id="3.30.1370.10:FF:000001">
    <property type="entry name" value="Polyribonucleotide nucleotidyltransferase"/>
    <property type="match status" value="1"/>
</dbReference>
<dbReference type="InterPro" id="IPR003029">
    <property type="entry name" value="S1_domain"/>
</dbReference>
<evidence type="ECO:0000256" key="6">
    <source>
        <dbReference type="ARBA" id="ARBA00022723"/>
    </source>
</evidence>
<gene>
    <name evidence="9" type="primary">pnp</name>
    <name evidence="11" type="ORF">INF28_09095</name>
</gene>
<dbReference type="GO" id="GO:0006402">
    <property type="term" value="P:mRNA catabolic process"/>
    <property type="evidence" value="ECO:0007669"/>
    <property type="project" value="UniProtKB-UniRule"/>
</dbReference>
<keyword evidence="12" id="KW-1185">Reference proteome</keyword>
<dbReference type="SUPFAM" id="SSF54211">
    <property type="entry name" value="Ribosomal protein S5 domain 2-like"/>
    <property type="match status" value="2"/>
</dbReference>
<evidence type="ECO:0000256" key="7">
    <source>
        <dbReference type="ARBA" id="ARBA00022842"/>
    </source>
</evidence>
<comment type="caution">
    <text evidence="11">The sequence shown here is derived from an EMBL/GenBank/DDBJ whole genome shotgun (WGS) entry which is preliminary data.</text>
</comment>
<proteinExistence type="inferred from homology"/>
<dbReference type="GO" id="GO:0004654">
    <property type="term" value="F:polyribonucleotide nucleotidyltransferase activity"/>
    <property type="evidence" value="ECO:0007669"/>
    <property type="project" value="UniProtKB-UniRule"/>
</dbReference>
<sequence length="695" mass="76503">MSKIYETEVAGRKLSLEFGKVAGLANGSVLVRYGDTVVITAATASDKPRDGIDFFPLSIDYEEKMYAVGKIPGGFTRREGRPSENAILTARVIDRPMRPLFPKDLRNDVSIVSTVLSVEQDNAPEFCAMIGSSAAVCVSDIPFNGPIAAVYVGLVDGEFVINPTEAQREVSEMNLTVAGSAKKVVMIEAGANEVPEDKMFAAIMFAHEEIKKLCAFIQKIQDEIGKPKFEYEHMVVDEQLFNDIRAYAEDMVKEAMDTDDKTIRDARLAVVYDNVYEYFNEQYPVEEYQLQIDEALYKLQKTVVRNWLMYDKKRVDGRGILELRPLSAEVGLLPRAHGSGLFSRGQTQVLTVATLGPLGEAKIIDGLDNEEYRRYLHHYNFPSYSVGETRPSRGPGRREIGHGALAERALVPVIPSESEFPYAIRLVSEVLSSNGSTSQGSVCGSTLALMDAGVPIKAPVAGISVGLITDPDDEDNFLTMVDIQGVEDFFGDMDFKVAGTKKGITAIQMDLKIDGLTPAIIRTALEQTKNARCYILDEVMLKAIAKPREELSPYAPKIINMTVPVDKIREVIGSGGKVIQGIIAETGAKIDIEDDGSVYIAAVDTEMGEKARRMIEAIVKEPEVGEIYEGKVVRIMDFGAFVELLPGKDGLIHISKLAKGRVEKVTDVVKEGDIVKVEVIEIDDKGRINLRRLEN</sequence>
<evidence type="ECO:0000313" key="12">
    <source>
        <dbReference type="Proteomes" id="UP000806542"/>
    </source>
</evidence>
<dbReference type="InterPro" id="IPR027408">
    <property type="entry name" value="PNPase/RNase_PH_dom_sf"/>
</dbReference>
<dbReference type="RefSeq" id="WP_226393170.1">
    <property type="nucleotide sequence ID" value="NZ_JADCKB010000019.1"/>
</dbReference>
<name>A0A9D5R8N9_9FIRM</name>
<dbReference type="Gene3D" id="2.40.50.140">
    <property type="entry name" value="Nucleic acid-binding proteins"/>
    <property type="match status" value="1"/>
</dbReference>
<evidence type="ECO:0000256" key="3">
    <source>
        <dbReference type="ARBA" id="ARBA00022490"/>
    </source>
</evidence>
<dbReference type="SUPFAM" id="SSF50249">
    <property type="entry name" value="Nucleic acid-binding proteins"/>
    <property type="match status" value="1"/>
</dbReference>
<evidence type="ECO:0000256" key="5">
    <source>
        <dbReference type="ARBA" id="ARBA00022695"/>
    </source>
</evidence>
<feature type="domain" description="S1 motif" evidence="10">
    <location>
        <begin position="625"/>
        <end position="693"/>
    </location>
</feature>
<dbReference type="InterPro" id="IPR012162">
    <property type="entry name" value="PNPase"/>
</dbReference>
<dbReference type="EMBL" id="JADCKB010000019">
    <property type="protein sequence ID" value="MBE5040616.1"/>
    <property type="molecule type" value="Genomic_DNA"/>
</dbReference>
<dbReference type="SUPFAM" id="SSF54791">
    <property type="entry name" value="Eukaryotic type KH-domain (KH-domain type I)"/>
    <property type="match status" value="1"/>
</dbReference>
<dbReference type="CDD" id="cd04472">
    <property type="entry name" value="S1_PNPase"/>
    <property type="match status" value="1"/>
</dbReference>
<evidence type="ECO:0000256" key="1">
    <source>
        <dbReference type="ARBA" id="ARBA00004496"/>
    </source>
</evidence>
<reference evidence="11" key="1">
    <citation type="submission" date="2020-10" db="EMBL/GenBank/DDBJ databases">
        <title>ChiBAC.</title>
        <authorList>
            <person name="Zenner C."/>
            <person name="Hitch T.C.A."/>
            <person name="Clavel T."/>
        </authorList>
    </citation>
    <scope>NUCLEOTIDE SEQUENCE</scope>
    <source>
        <strain evidence="11">DSM 107454</strain>
    </source>
</reference>
<feature type="binding site" evidence="9">
    <location>
        <position position="488"/>
    </location>
    <ligand>
        <name>Mg(2+)</name>
        <dbReference type="ChEBI" id="CHEBI:18420"/>
    </ligand>
</feature>
<dbReference type="SMART" id="SM00322">
    <property type="entry name" value="KH"/>
    <property type="match status" value="1"/>
</dbReference>
<dbReference type="Pfam" id="PF01138">
    <property type="entry name" value="RNase_PH"/>
    <property type="match status" value="2"/>
</dbReference>
<dbReference type="InterPro" id="IPR015847">
    <property type="entry name" value="ExoRNase_PH_dom2"/>
</dbReference>
<keyword evidence="3 9" id="KW-0963">Cytoplasm</keyword>
<dbReference type="InterPro" id="IPR020568">
    <property type="entry name" value="Ribosomal_Su5_D2-typ_SF"/>
</dbReference>
<dbReference type="HAMAP" id="MF_01595">
    <property type="entry name" value="PNPase"/>
    <property type="match status" value="1"/>
</dbReference>
<dbReference type="NCBIfam" id="TIGR03591">
    <property type="entry name" value="polynuc_phos"/>
    <property type="match status" value="1"/>
</dbReference>
<dbReference type="InterPro" id="IPR012340">
    <property type="entry name" value="NA-bd_OB-fold"/>
</dbReference>
<dbReference type="PROSITE" id="PS50126">
    <property type="entry name" value="S1"/>
    <property type="match status" value="1"/>
</dbReference>
<dbReference type="FunFam" id="3.30.230.70:FF:000002">
    <property type="entry name" value="Polyribonucleotide nucleotidyltransferase"/>
    <property type="match status" value="1"/>
</dbReference>
<dbReference type="PANTHER" id="PTHR11252:SF0">
    <property type="entry name" value="POLYRIBONUCLEOTIDE NUCLEOTIDYLTRANSFERASE 1, MITOCHONDRIAL"/>
    <property type="match status" value="1"/>
</dbReference>
<dbReference type="NCBIfam" id="NF008805">
    <property type="entry name" value="PRK11824.1"/>
    <property type="match status" value="1"/>
</dbReference>
<evidence type="ECO:0000256" key="9">
    <source>
        <dbReference type="HAMAP-Rule" id="MF_01595"/>
    </source>
</evidence>
<dbReference type="InterPro" id="IPR004088">
    <property type="entry name" value="KH_dom_type_1"/>
</dbReference>
<keyword evidence="7 9" id="KW-0460">Magnesium</keyword>
<dbReference type="SMART" id="SM00316">
    <property type="entry name" value="S1"/>
    <property type="match status" value="1"/>
</dbReference>
<keyword evidence="4 9" id="KW-0808">Transferase</keyword>
<accession>A0A9D5R8N9</accession>
<dbReference type="Pfam" id="PF03726">
    <property type="entry name" value="PNPase"/>
    <property type="match status" value="1"/>
</dbReference>
<keyword evidence="6 9" id="KW-0479">Metal-binding</keyword>
<comment type="cofactor">
    <cofactor evidence="9">
        <name>Mg(2+)</name>
        <dbReference type="ChEBI" id="CHEBI:18420"/>
    </cofactor>
</comment>
<dbReference type="InterPro" id="IPR001247">
    <property type="entry name" value="ExoRNase_PH_dom1"/>
</dbReference>